<feature type="compositionally biased region" description="Basic and acidic residues" evidence="1">
    <location>
        <begin position="1"/>
        <end position="10"/>
    </location>
</feature>
<feature type="transmembrane region" description="Helical" evidence="2">
    <location>
        <begin position="110"/>
        <end position="132"/>
    </location>
</feature>
<evidence type="ECO:0000256" key="2">
    <source>
        <dbReference type="SAM" id="Phobius"/>
    </source>
</evidence>
<feature type="region of interest" description="Disordered" evidence="1">
    <location>
        <begin position="1"/>
        <end position="56"/>
    </location>
</feature>
<keyword evidence="2" id="KW-1133">Transmembrane helix</keyword>
<evidence type="ECO:0000313" key="4">
    <source>
        <dbReference type="Proteomes" id="UP001596333"/>
    </source>
</evidence>
<comment type="caution">
    <text evidence="3">The sequence shown here is derived from an EMBL/GenBank/DDBJ whole genome shotgun (WGS) entry which is preliminary data.</text>
</comment>
<evidence type="ECO:0000256" key="1">
    <source>
        <dbReference type="SAM" id="MobiDB-lite"/>
    </source>
</evidence>
<reference evidence="3 4" key="1">
    <citation type="journal article" date="2019" name="Int. J. Syst. Evol. Microbiol.">
        <title>The Global Catalogue of Microorganisms (GCM) 10K type strain sequencing project: providing services to taxonomists for standard genome sequencing and annotation.</title>
        <authorList>
            <consortium name="The Broad Institute Genomics Platform"/>
            <consortium name="The Broad Institute Genome Sequencing Center for Infectious Disease"/>
            <person name="Wu L."/>
            <person name="Ma J."/>
        </authorList>
    </citation>
    <scope>NUCLEOTIDE SEQUENCE [LARGE SCALE GENOMIC DNA]</scope>
    <source>
        <strain evidence="3 4">Y73</strain>
    </source>
</reference>
<dbReference type="EMBL" id="JBHSXI010000001">
    <property type="protein sequence ID" value="MFC6887809.1"/>
    <property type="molecule type" value="Genomic_DNA"/>
</dbReference>
<proteinExistence type="predicted"/>
<keyword evidence="2" id="KW-0472">Membrane</keyword>
<evidence type="ECO:0000313" key="3">
    <source>
        <dbReference type="EMBL" id="MFC6887809.1"/>
    </source>
</evidence>
<dbReference type="RefSeq" id="WP_379764244.1">
    <property type="nucleotide sequence ID" value="NZ_JBHSXI010000001.1"/>
</dbReference>
<gene>
    <name evidence="3" type="ORF">ACFQEY_01890</name>
</gene>
<name>A0ABD5UJ03_9EURY</name>
<dbReference type="Proteomes" id="UP001596333">
    <property type="component" value="Unassembled WGS sequence"/>
</dbReference>
<keyword evidence="2" id="KW-0812">Transmembrane</keyword>
<accession>A0ABD5UJ03</accession>
<protein>
    <recommendedName>
        <fullName evidence="5">DUF5658 domain-containing protein</fullName>
    </recommendedName>
</protein>
<keyword evidence="4" id="KW-1185">Reference proteome</keyword>
<evidence type="ECO:0008006" key="5">
    <source>
        <dbReference type="Google" id="ProtNLM"/>
    </source>
</evidence>
<organism evidence="3 4">
    <name type="scientific">Halorubrum trueperi</name>
    <dbReference type="NCBI Taxonomy" id="2004704"/>
    <lineage>
        <taxon>Archaea</taxon>
        <taxon>Methanobacteriati</taxon>
        <taxon>Methanobacteriota</taxon>
        <taxon>Stenosarchaea group</taxon>
        <taxon>Halobacteria</taxon>
        <taxon>Halobacteriales</taxon>
        <taxon>Haloferacaceae</taxon>
        <taxon>Halorubrum</taxon>
    </lineage>
</organism>
<sequence length="178" mass="18579">MSRRTADSEAGRGSAASRRRWTGVTDRSRSEGGRSLRSVKPTTDRRSGGTNSPSTYGRSALSISGVAVLTATKMADALTTGVGLRFVPAVYEANPVVDSLLSRVGIVTGLLVSSFAIVVAITVITEVASIAVSMRRRDGHLAPIVRLTGYGIPSALFAVVAVYNATIVVAGLRAVELF</sequence>
<dbReference type="AlphaFoldDB" id="A0ABD5UJ03"/>
<feature type="transmembrane region" description="Helical" evidence="2">
    <location>
        <begin position="152"/>
        <end position="175"/>
    </location>
</feature>